<comment type="subcellular location">
    <subcellularLocation>
        <location evidence="1">Membrane</location>
        <topology evidence="1">Multi-pass membrane protein</topology>
    </subcellularLocation>
</comment>
<name>K0KQM2_WICCF</name>
<keyword evidence="3 7" id="KW-0812">Transmembrane</keyword>
<feature type="transmembrane region" description="Helical" evidence="7">
    <location>
        <begin position="156"/>
        <end position="177"/>
    </location>
</feature>
<dbReference type="HOGENOM" id="CLU_066033_2_0_1"/>
<proteinExistence type="inferred from homology"/>
<evidence type="ECO:0000256" key="2">
    <source>
        <dbReference type="ARBA" id="ARBA00006824"/>
    </source>
</evidence>
<evidence type="ECO:0000256" key="7">
    <source>
        <dbReference type="SAM" id="Phobius"/>
    </source>
</evidence>
<evidence type="ECO:0000256" key="4">
    <source>
        <dbReference type="ARBA" id="ARBA00022989"/>
    </source>
</evidence>
<feature type="transmembrane region" description="Helical" evidence="7">
    <location>
        <begin position="183"/>
        <end position="202"/>
    </location>
</feature>
<evidence type="ECO:0000256" key="1">
    <source>
        <dbReference type="ARBA" id="ARBA00004141"/>
    </source>
</evidence>
<gene>
    <name evidence="8" type="ORF">BN7_4011</name>
</gene>
<dbReference type="Pfam" id="PF04117">
    <property type="entry name" value="Mpv17_PMP22"/>
    <property type="match status" value="1"/>
</dbReference>
<keyword evidence="4 7" id="KW-1133">Transmembrane helix</keyword>
<feature type="transmembrane region" description="Helical" evidence="7">
    <location>
        <begin position="105"/>
        <end position="127"/>
    </location>
</feature>
<evidence type="ECO:0000256" key="5">
    <source>
        <dbReference type="ARBA" id="ARBA00023136"/>
    </source>
</evidence>
<dbReference type="InParanoid" id="K0KQM2"/>
<dbReference type="EMBL" id="CAIF01000127">
    <property type="protein sequence ID" value="CCH44447.1"/>
    <property type="molecule type" value="Genomic_DNA"/>
</dbReference>
<dbReference type="InterPro" id="IPR007248">
    <property type="entry name" value="Mpv17_PMP22"/>
</dbReference>
<keyword evidence="9" id="KW-1185">Reference proteome</keyword>
<evidence type="ECO:0000256" key="3">
    <source>
        <dbReference type="ARBA" id="ARBA00022692"/>
    </source>
</evidence>
<comment type="similarity">
    <text evidence="2">Belongs to the peroxisomal membrane protein PXMP2/4 family.</text>
</comment>
<evidence type="ECO:0000313" key="8">
    <source>
        <dbReference type="EMBL" id="CCH44447.1"/>
    </source>
</evidence>
<reference evidence="8 9" key="1">
    <citation type="journal article" date="2012" name="Eukaryot. Cell">
        <title>Draft genome sequence of Wickerhamomyces ciferrii NRRL Y-1031 F-60-10.</title>
        <authorList>
            <person name="Schneider J."/>
            <person name="Andrea H."/>
            <person name="Blom J."/>
            <person name="Jaenicke S."/>
            <person name="Ruckert C."/>
            <person name="Schorsch C."/>
            <person name="Szczepanowski R."/>
            <person name="Farwick M."/>
            <person name="Goesmann A."/>
            <person name="Puhler A."/>
            <person name="Schaffer S."/>
            <person name="Tauch A."/>
            <person name="Kohler T."/>
            <person name="Brinkrolf K."/>
        </authorList>
    </citation>
    <scope>NUCLEOTIDE SEQUENCE [LARGE SCALE GENOMIC DNA]</scope>
    <source>
        <strain evidence="9">ATCC 14091 / BCRC 22168 / CBS 111 / JCM 3599 / NBRC 0793 / NRRL Y-1031 F-60-10</strain>
    </source>
</reference>
<dbReference type="STRING" id="1206466.K0KQM2"/>
<dbReference type="AlphaFoldDB" id="K0KQM2"/>
<sequence>MSSRSKNTSLNAKYLEYLAKYPLLTKSITAGVLAILNETIATTISKDFKVSKILNQKIKHPFSLKIPLLALFAFSVNTPISHYGFILLNKLFKNPLSKRDKILQILTMLITIVPFQSSLIVAFISIINMKPSIQSLTIDEFKRCIKQVKLSMQNSLFNVLKSSWITTPIVLTISQNYLHPNLWTLFSNLVFFFLGTGQNTFLKIQAKKAREYNAKREEIEKEVKKEVEKKDEKNDELRKDEDQLKQDENGRLDTEVADALEDLKTEKE</sequence>
<organism evidence="8 9">
    <name type="scientific">Wickerhamomyces ciferrii (strain ATCC 14091 / BCRC 22168 / CBS 111 / JCM 3599 / NBRC 0793 / NRRL Y-1031 F-60-10)</name>
    <name type="common">Yeast</name>
    <name type="synonym">Pichia ciferrii</name>
    <dbReference type="NCBI Taxonomy" id="1206466"/>
    <lineage>
        <taxon>Eukaryota</taxon>
        <taxon>Fungi</taxon>
        <taxon>Dikarya</taxon>
        <taxon>Ascomycota</taxon>
        <taxon>Saccharomycotina</taxon>
        <taxon>Saccharomycetes</taxon>
        <taxon>Phaffomycetales</taxon>
        <taxon>Wickerhamomycetaceae</taxon>
        <taxon>Wickerhamomyces</taxon>
    </lineage>
</organism>
<dbReference type="Proteomes" id="UP000009328">
    <property type="component" value="Unassembled WGS sequence"/>
</dbReference>
<accession>K0KQM2</accession>
<dbReference type="GO" id="GO:0016020">
    <property type="term" value="C:membrane"/>
    <property type="evidence" value="ECO:0007669"/>
    <property type="project" value="UniProtKB-SubCell"/>
</dbReference>
<evidence type="ECO:0000313" key="9">
    <source>
        <dbReference type="Proteomes" id="UP000009328"/>
    </source>
</evidence>
<dbReference type="eggNOG" id="KOG1944">
    <property type="taxonomic scope" value="Eukaryota"/>
</dbReference>
<feature type="region of interest" description="Disordered" evidence="6">
    <location>
        <begin position="223"/>
        <end position="251"/>
    </location>
</feature>
<comment type="caution">
    <text evidence="8">The sequence shown here is derived from an EMBL/GenBank/DDBJ whole genome shotgun (WGS) entry which is preliminary data.</text>
</comment>
<feature type="transmembrane region" description="Helical" evidence="7">
    <location>
        <begin position="66"/>
        <end position="85"/>
    </location>
</feature>
<keyword evidence="5 7" id="KW-0472">Membrane</keyword>
<protein>
    <submittedName>
        <fullName evidence="8">Membrane protein</fullName>
    </submittedName>
</protein>
<evidence type="ECO:0000256" key="6">
    <source>
        <dbReference type="SAM" id="MobiDB-lite"/>
    </source>
</evidence>